<reference evidence="2 3" key="1">
    <citation type="submission" date="2023-10" db="EMBL/GenBank/DDBJ databases">
        <title>Draft genome sequence of Xylaria bambusicola isolate GMP-LS, the root and basal stem rot pathogen of sugarcane in Indonesia.</title>
        <authorList>
            <person name="Selvaraj P."/>
            <person name="Muralishankar V."/>
            <person name="Muruganantham S."/>
            <person name="Sp S."/>
            <person name="Haryani S."/>
            <person name="Lau K.J.X."/>
            <person name="Naqvi N.I."/>
        </authorList>
    </citation>
    <scope>NUCLEOTIDE SEQUENCE [LARGE SCALE GENOMIC DNA]</scope>
    <source>
        <strain evidence="2">GMP-LS</strain>
    </source>
</reference>
<name>A0AAN7UYH2_9PEZI</name>
<accession>A0AAN7UYH2</accession>
<dbReference type="Proteomes" id="UP001305414">
    <property type="component" value="Unassembled WGS sequence"/>
</dbReference>
<organism evidence="2 3">
    <name type="scientific">Xylaria bambusicola</name>
    <dbReference type="NCBI Taxonomy" id="326684"/>
    <lineage>
        <taxon>Eukaryota</taxon>
        <taxon>Fungi</taxon>
        <taxon>Dikarya</taxon>
        <taxon>Ascomycota</taxon>
        <taxon>Pezizomycotina</taxon>
        <taxon>Sordariomycetes</taxon>
        <taxon>Xylariomycetidae</taxon>
        <taxon>Xylariales</taxon>
        <taxon>Xylariaceae</taxon>
        <taxon>Xylaria</taxon>
    </lineage>
</organism>
<dbReference type="EMBL" id="JAWHQM010000046">
    <property type="protein sequence ID" value="KAK5634961.1"/>
    <property type="molecule type" value="Genomic_DNA"/>
</dbReference>
<sequence length="59" mass="6283">MGPDRQIPVIALTTEQLADLQNEEMPDRPAILHAATELGAGASTNRPPDPHLRPETTGA</sequence>
<dbReference type="AlphaFoldDB" id="A0AAN7UYH2"/>
<feature type="compositionally biased region" description="Basic and acidic residues" evidence="1">
    <location>
        <begin position="48"/>
        <end position="59"/>
    </location>
</feature>
<gene>
    <name evidence="2" type="ORF">RRF57_010673</name>
</gene>
<evidence type="ECO:0000256" key="1">
    <source>
        <dbReference type="SAM" id="MobiDB-lite"/>
    </source>
</evidence>
<comment type="caution">
    <text evidence="2">The sequence shown here is derived from an EMBL/GenBank/DDBJ whole genome shotgun (WGS) entry which is preliminary data.</text>
</comment>
<proteinExistence type="predicted"/>
<protein>
    <submittedName>
        <fullName evidence="2">Uncharacterized protein</fullName>
    </submittedName>
</protein>
<keyword evidence="3" id="KW-1185">Reference proteome</keyword>
<evidence type="ECO:0000313" key="2">
    <source>
        <dbReference type="EMBL" id="KAK5634961.1"/>
    </source>
</evidence>
<feature type="region of interest" description="Disordered" evidence="1">
    <location>
        <begin position="36"/>
        <end position="59"/>
    </location>
</feature>
<evidence type="ECO:0000313" key="3">
    <source>
        <dbReference type="Proteomes" id="UP001305414"/>
    </source>
</evidence>